<accession>A0ABT2EYC3</accession>
<dbReference type="Proteomes" id="UP001205609">
    <property type="component" value="Unassembled WGS sequence"/>
</dbReference>
<evidence type="ECO:0000256" key="5">
    <source>
        <dbReference type="ARBA" id="ARBA00022723"/>
    </source>
</evidence>
<organism evidence="15 16">
    <name type="scientific">Staphylococcus americanisciuri</name>
    <dbReference type="NCBI Taxonomy" id="2973940"/>
    <lineage>
        <taxon>Bacteria</taxon>
        <taxon>Bacillati</taxon>
        <taxon>Bacillota</taxon>
        <taxon>Bacilli</taxon>
        <taxon>Bacillales</taxon>
        <taxon>Staphylococcaceae</taxon>
        <taxon>Staphylococcus</taxon>
    </lineage>
</organism>
<evidence type="ECO:0000256" key="9">
    <source>
        <dbReference type="ARBA" id="ARBA00023136"/>
    </source>
</evidence>
<evidence type="ECO:0000256" key="10">
    <source>
        <dbReference type="ARBA" id="ARBA00023303"/>
    </source>
</evidence>
<evidence type="ECO:0000256" key="11">
    <source>
        <dbReference type="ARBA" id="ARBA00035120"/>
    </source>
</evidence>
<keyword evidence="16" id="KW-1185">Reference proteome</keyword>
<feature type="transmembrane region" description="Helical" evidence="14">
    <location>
        <begin position="27"/>
        <end position="52"/>
    </location>
</feature>
<name>A0ABT2EYC3_9STAP</name>
<dbReference type="EMBL" id="JANUXY010000001">
    <property type="protein sequence ID" value="MCS4485285.1"/>
    <property type="molecule type" value="Genomic_DNA"/>
</dbReference>
<feature type="binding site" evidence="14">
    <location>
        <position position="71"/>
    </location>
    <ligand>
        <name>Na(+)</name>
        <dbReference type="ChEBI" id="CHEBI:29101"/>
        <note>structural</note>
    </ligand>
</feature>
<evidence type="ECO:0000256" key="8">
    <source>
        <dbReference type="ARBA" id="ARBA00023065"/>
    </source>
</evidence>
<dbReference type="PANTHER" id="PTHR28259">
    <property type="entry name" value="FLUORIDE EXPORT PROTEIN 1-RELATED"/>
    <property type="match status" value="1"/>
</dbReference>
<evidence type="ECO:0000256" key="13">
    <source>
        <dbReference type="ARBA" id="ARBA00049940"/>
    </source>
</evidence>
<evidence type="ECO:0000256" key="6">
    <source>
        <dbReference type="ARBA" id="ARBA00022989"/>
    </source>
</evidence>
<evidence type="ECO:0000256" key="14">
    <source>
        <dbReference type="HAMAP-Rule" id="MF_00454"/>
    </source>
</evidence>
<proteinExistence type="inferred from homology"/>
<comment type="similarity">
    <text evidence="11 14">Belongs to the fluoride channel Fluc/FEX (TC 1.A.43) family.</text>
</comment>
<comment type="activity regulation">
    <text evidence="14">Na(+) is not transported, but it plays an essential structural role and its presence is essential for fluoride channel function.</text>
</comment>
<evidence type="ECO:0000313" key="16">
    <source>
        <dbReference type="Proteomes" id="UP001205609"/>
    </source>
</evidence>
<keyword evidence="10 14" id="KW-0407">Ion channel</keyword>
<comment type="catalytic activity">
    <reaction evidence="12">
        <text>fluoride(in) = fluoride(out)</text>
        <dbReference type="Rhea" id="RHEA:76159"/>
        <dbReference type="ChEBI" id="CHEBI:17051"/>
    </reaction>
    <physiologicalReaction direction="left-to-right" evidence="12">
        <dbReference type="Rhea" id="RHEA:76160"/>
    </physiologicalReaction>
</comment>
<dbReference type="PANTHER" id="PTHR28259:SF16">
    <property type="entry name" value="FLUORIDE-SPECIFIC ION CHANNEL FLUC 2"/>
    <property type="match status" value="1"/>
</dbReference>
<keyword evidence="5 14" id="KW-0479">Metal-binding</keyword>
<feature type="binding site" evidence="14">
    <location>
        <position position="74"/>
    </location>
    <ligand>
        <name>Na(+)</name>
        <dbReference type="ChEBI" id="CHEBI:29101"/>
        <note>structural</note>
    </ligand>
</feature>
<comment type="caution">
    <text evidence="15">The sequence shown here is derived from an EMBL/GenBank/DDBJ whole genome shotgun (WGS) entry which is preliminary data.</text>
</comment>
<keyword evidence="4 14" id="KW-0812">Transmembrane</keyword>
<comment type="subcellular location">
    <subcellularLocation>
        <location evidence="1 14">Cell membrane</location>
        <topology evidence="1 14">Multi-pass membrane protein</topology>
    </subcellularLocation>
</comment>
<evidence type="ECO:0000256" key="2">
    <source>
        <dbReference type="ARBA" id="ARBA00022448"/>
    </source>
</evidence>
<dbReference type="Pfam" id="PF02537">
    <property type="entry name" value="CRCB"/>
    <property type="match status" value="1"/>
</dbReference>
<evidence type="ECO:0000256" key="12">
    <source>
        <dbReference type="ARBA" id="ARBA00035585"/>
    </source>
</evidence>
<dbReference type="RefSeq" id="WP_259197633.1">
    <property type="nucleotide sequence ID" value="NZ_JANUXY010000001.1"/>
</dbReference>
<reference evidence="15 16" key="1">
    <citation type="journal article" date="2023" name="Int. J. Syst. Evol. Microbiol.">
        <title>Streptococcus sciuri sp. nov., Staphylococcus marylandisciuri sp. nov. and Staphylococcus americanisciuri sp. nov., isolated from faeces of eastern grey squirrel (Sciurus carolinensis).</title>
        <authorList>
            <person name="Volokhov D.V."/>
            <person name="Zagorodnyaya T.A."/>
            <person name="Furtak V.A."/>
            <person name="Nattanmai G."/>
            <person name="Randall L."/>
            <person name="Jose S."/>
            <person name="Gao Y."/>
            <person name="Eisenberg T."/>
            <person name="Delmonte P."/>
            <person name="Blom J."/>
            <person name="Mitchell K.K."/>
        </authorList>
    </citation>
    <scope>NUCLEOTIDE SEQUENCE [LARGE SCALE GENOMIC DNA]</scope>
    <source>
        <strain evidence="15 16">GRT3</strain>
    </source>
</reference>
<keyword evidence="8 14" id="KW-0406">Ion transport</keyword>
<keyword evidence="3 14" id="KW-1003">Cell membrane</keyword>
<feature type="transmembrane region" description="Helical" evidence="14">
    <location>
        <begin position="64"/>
        <end position="81"/>
    </location>
</feature>
<dbReference type="NCBIfam" id="TIGR00494">
    <property type="entry name" value="crcB"/>
    <property type="match status" value="1"/>
</dbReference>
<feature type="transmembrane region" description="Helical" evidence="14">
    <location>
        <begin position="93"/>
        <end position="114"/>
    </location>
</feature>
<keyword evidence="6 14" id="KW-1133">Transmembrane helix</keyword>
<comment type="function">
    <text evidence="13 14">Fluoride-specific ion channel. Important for reducing fluoride concentration in the cell, thus reducing its toxicity.</text>
</comment>
<sequence length="121" mass="13366">MKYLAIFLGGSMGAGLRYILSLLLNVYPFPLGTFTANLFGAFLMGFCATTSLRIVTRSPHIKKAITTGFIGAFTTFSTFQFELVSMAQQCHWALLLLYMMLSYVGGLVFCYIGYRLGGSKQ</sequence>
<evidence type="ECO:0000256" key="1">
    <source>
        <dbReference type="ARBA" id="ARBA00004651"/>
    </source>
</evidence>
<dbReference type="InterPro" id="IPR003691">
    <property type="entry name" value="FluC"/>
</dbReference>
<gene>
    <name evidence="14 15" type="primary">crcB</name>
    <name evidence="14" type="synonym">fluC</name>
    <name evidence="15" type="ORF">NXS11_00090</name>
</gene>
<keyword evidence="7 14" id="KW-0915">Sodium</keyword>
<evidence type="ECO:0000256" key="7">
    <source>
        <dbReference type="ARBA" id="ARBA00023053"/>
    </source>
</evidence>
<evidence type="ECO:0000256" key="4">
    <source>
        <dbReference type="ARBA" id="ARBA00022692"/>
    </source>
</evidence>
<evidence type="ECO:0000313" key="15">
    <source>
        <dbReference type="EMBL" id="MCS4485285.1"/>
    </source>
</evidence>
<evidence type="ECO:0000256" key="3">
    <source>
        <dbReference type="ARBA" id="ARBA00022475"/>
    </source>
</evidence>
<dbReference type="HAMAP" id="MF_00454">
    <property type="entry name" value="FluC"/>
    <property type="match status" value="1"/>
</dbReference>
<dbReference type="NCBIfam" id="NF010797">
    <property type="entry name" value="PRK14201.1"/>
    <property type="match status" value="1"/>
</dbReference>
<protein>
    <recommendedName>
        <fullName evidence="14">Fluoride-specific ion channel FluC</fullName>
    </recommendedName>
</protein>
<keyword evidence="2 14" id="KW-0813">Transport</keyword>
<keyword evidence="9 14" id="KW-0472">Membrane</keyword>